<dbReference type="RefSeq" id="WP_184865038.1">
    <property type="nucleotide sequence ID" value="NZ_JACHLK010000022.1"/>
</dbReference>
<evidence type="ECO:0000256" key="1">
    <source>
        <dbReference type="ARBA" id="ARBA00022827"/>
    </source>
</evidence>
<dbReference type="Gene3D" id="1.10.45.10">
    <property type="entry name" value="Vanillyl-alcohol Oxidase, Chain A, domain 4"/>
    <property type="match status" value="1"/>
</dbReference>
<sequence length="481" mass="52276">MTHPLDSLRRRGAASRRLLLRAGAGSALGAALWPGLARAQAPAAAAAAVASASPAAPAPWRNWSGLQQCQPRRHFVPANEAELAQALRDAPAGTTLRSVGAGHSFTPLVPTDQWLVSLDRLSGVARAPVAGAALVQGGTRLSVVSRQLDALGLALPNLPDIDVQSYAGAISTGTHGTGRELPALHAEVQALRLVTARGEVVECSASKNPELLAAARVSLGSLGVITQAQVRVVPAYNLHRHVWLEPAMQLLERAPELARKHRNFEFYYLPFTGYAAGITHDVDTSAEVLTVQAADEDVLRDLRRLRDWLGFSPALRRKVAGWLIDPKQTEDARNRAWRLLATQRPTRFNETEYHVPAEAGLACVKEVIAALEKRSEVFFPLEFRFVAADDAWLSPFYQRASCSIAVHAAADEAHDYLLSEIGPIFQRHGGRPHWGKLHSLGAAQLATLYPRFKDFQALRRDMDPEGRLLNPHLRSLLGVTA</sequence>
<dbReference type="GO" id="GO:0071949">
    <property type="term" value="F:FAD binding"/>
    <property type="evidence" value="ECO:0007669"/>
    <property type="project" value="InterPro"/>
</dbReference>
<dbReference type="SUPFAM" id="SSF56176">
    <property type="entry name" value="FAD-binding/transporter-associated domain-like"/>
    <property type="match status" value="1"/>
</dbReference>
<dbReference type="Proteomes" id="UP000575083">
    <property type="component" value="Unassembled WGS sequence"/>
</dbReference>
<dbReference type="AlphaFoldDB" id="A0A7X0PLB5"/>
<dbReference type="Pfam" id="PF04030">
    <property type="entry name" value="ALO"/>
    <property type="match status" value="1"/>
</dbReference>
<dbReference type="PANTHER" id="PTHR43762">
    <property type="entry name" value="L-GULONOLACTONE OXIDASE"/>
    <property type="match status" value="1"/>
</dbReference>
<dbReference type="InterPro" id="IPR007173">
    <property type="entry name" value="ALO_C"/>
</dbReference>
<organism evidence="5 6">
    <name type="scientific">Acidovorax soli</name>
    <dbReference type="NCBI Taxonomy" id="592050"/>
    <lineage>
        <taxon>Bacteria</taxon>
        <taxon>Pseudomonadati</taxon>
        <taxon>Pseudomonadota</taxon>
        <taxon>Betaproteobacteria</taxon>
        <taxon>Burkholderiales</taxon>
        <taxon>Comamonadaceae</taxon>
        <taxon>Acidovorax</taxon>
    </lineage>
</organism>
<dbReference type="GO" id="GO:0003885">
    <property type="term" value="F:D-arabinono-1,4-lactone oxidase activity"/>
    <property type="evidence" value="ECO:0007669"/>
    <property type="project" value="InterPro"/>
</dbReference>
<dbReference type="InterPro" id="IPR006094">
    <property type="entry name" value="Oxid_FAD_bind_N"/>
</dbReference>
<evidence type="ECO:0000256" key="3">
    <source>
        <dbReference type="SAM" id="SignalP"/>
    </source>
</evidence>
<name>A0A7X0PLB5_9BURK</name>
<feature type="domain" description="FAD-binding PCMH-type" evidence="4">
    <location>
        <begin position="67"/>
        <end position="235"/>
    </location>
</feature>
<feature type="signal peptide" evidence="3">
    <location>
        <begin position="1"/>
        <end position="39"/>
    </location>
</feature>
<dbReference type="InterPro" id="IPR016167">
    <property type="entry name" value="FAD-bd_PCMH_sub1"/>
</dbReference>
<dbReference type="Gene3D" id="3.30.43.10">
    <property type="entry name" value="Uridine Diphospho-n-acetylenolpyruvylglucosamine Reductase, domain 2"/>
    <property type="match status" value="1"/>
</dbReference>
<dbReference type="InterPro" id="IPR016169">
    <property type="entry name" value="FAD-bd_PCMH_sub2"/>
</dbReference>
<keyword evidence="3" id="KW-0732">Signal</keyword>
<dbReference type="NCBIfam" id="TIGR01679">
    <property type="entry name" value="bact_FAD_ox"/>
    <property type="match status" value="1"/>
</dbReference>
<dbReference type="InterPro" id="IPR036318">
    <property type="entry name" value="FAD-bd_PCMH-like_sf"/>
</dbReference>
<keyword evidence="2" id="KW-0560">Oxidoreductase</keyword>
<dbReference type="InterPro" id="IPR010031">
    <property type="entry name" value="FAD_lactone_oxidase-like"/>
</dbReference>
<feature type="chain" id="PRO_5030617896" evidence="3">
    <location>
        <begin position="40"/>
        <end position="481"/>
    </location>
</feature>
<reference evidence="5 6" key="1">
    <citation type="submission" date="2020-08" db="EMBL/GenBank/DDBJ databases">
        <title>Functional genomics of gut bacteria from endangered species of beetles.</title>
        <authorList>
            <person name="Carlos-Shanley C."/>
        </authorList>
    </citation>
    <scope>NUCLEOTIDE SEQUENCE [LARGE SCALE GENOMIC DNA]</scope>
    <source>
        <strain evidence="5 6">S00198</strain>
    </source>
</reference>
<dbReference type="InterPro" id="IPR006311">
    <property type="entry name" value="TAT_signal"/>
</dbReference>
<keyword evidence="1" id="KW-0285">Flavoprotein</keyword>
<evidence type="ECO:0000313" key="6">
    <source>
        <dbReference type="Proteomes" id="UP000575083"/>
    </source>
</evidence>
<proteinExistence type="predicted"/>
<dbReference type="InterPro" id="IPR016171">
    <property type="entry name" value="Vanillyl_alc_oxidase_C-sub2"/>
</dbReference>
<dbReference type="Gene3D" id="3.30.465.10">
    <property type="match status" value="1"/>
</dbReference>
<accession>A0A7X0PLB5</accession>
<protein>
    <submittedName>
        <fullName evidence="5">FAD-linked oxidoreductase</fullName>
    </submittedName>
</protein>
<dbReference type="PROSITE" id="PS51318">
    <property type="entry name" value="TAT"/>
    <property type="match status" value="1"/>
</dbReference>
<dbReference type="PROSITE" id="PS51387">
    <property type="entry name" value="FAD_PCMH"/>
    <property type="match status" value="1"/>
</dbReference>
<gene>
    <name evidence="5" type="ORF">HNP48_006443</name>
</gene>
<keyword evidence="1" id="KW-0274">FAD</keyword>
<dbReference type="PIRSF" id="PIRSF000136">
    <property type="entry name" value="LGO_GLO"/>
    <property type="match status" value="1"/>
</dbReference>
<comment type="caution">
    <text evidence="5">The sequence shown here is derived from an EMBL/GenBank/DDBJ whole genome shotgun (WGS) entry which is preliminary data.</text>
</comment>
<dbReference type="EMBL" id="JACHLK010000022">
    <property type="protein sequence ID" value="MBB6563719.1"/>
    <property type="molecule type" value="Genomic_DNA"/>
</dbReference>
<evidence type="ECO:0000313" key="5">
    <source>
        <dbReference type="EMBL" id="MBB6563719.1"/>
    </source>
</evidence>
<dbReference type="PANTHER" id="PTHR43762:SF1">
    <property type="entry name" value="D-ARABINONO-1,4-LACTONE OXIDASE"/>
    <property type="match status" value="1"/>
</dbReference>
<keyword evidence="6" id="KW-1185">Reference proteome</keyword>
<dbReference type="Gene3D" id="3.30.70.2520">
    <property type="match status" value="1"/>
</dbReference>
<dbReference type="InterPro" id="IPR016166">
    <property type="entry name" value="FAD-bd_PCMH"/>
</dbReference>
<dbReference type="GO" id="GO:0016020">
    <property type="term" value="C:membrane"/>
    <property type="evidence" value="ECO:0007669"/>
    <property type="project" value="InterPro"/>
</dbReference>
<dbReference type="Pfam" id="PF01565">
    <property type="entry name" value="FAD_binding_4"/>
    <property type="match status" value="1"/>
</dbReference>
<evidence type="ECO:0000259" key="4">
    <source>
        <dbReference type="PROSITE" id="PS51387"/>
    </source>
</evidence>
<evidence type="ECO:0000256" key="2">
    <source>
        <dbReference type="ARBA" id="ARBA00023002"/>
    </source>
</evidence>